<organism evidence="3 4">
    <name type="scientific">Stakelama tenebrarum</name>
    <dbReference type="NCBI Taxonomy" id="2711215"/>
    <lineage>
        <taxon>Bacteria</taxon>
        <taxon>Pseudomonadati</taxon>
        <taxon>Pseudomonadota</taxon>
        <taxon>Alphaproteobacteria</taxon>
        <taxon>Sphingomonadales</taxon>
        <taxon>Sphingomonadaceae</taxon>
        <taxon>Stakelama</taxon>
    </lineage>
</organism>
<dbReference type="InterPro" id="IPR037914">
    <property type="entry name" value="SpoVT-AbrB_sf"/>
</dbReference>
<dbReference type="GO" id="GO:0003677">
    <property type="term" value="F:DNA binding"/>
    <property type="evidence" value="ECO:0007669"/>
    <property type="project" value="UniProtKB-UniRule"/>
</dbReference>
<protein>
    <recommendedName>
        <fullName evidence="2">SpoVT-AbrB domain-containing protein</fullName>
    </recommendedName>
</protein>
<evidence type="ECO:0000259" key="2">
    <source>
        <dbReference type="PROSITE" id="PS51740"/>
    </source>
</evidence>
<dbReference type="InterPro" id="IPR038619">
    <property type="entry name" value="MraZ_sf"/>
</dbReference>
<dbReference type="EMBL" id="CP049109">
    <property type="protein sequence ID" value="QIG80353.1"/>
    <property type="molecule type" value="Genomic_DNA"/>
</dbReference>
<evidence type="ECO:0000313" key="4">
    <source>
        <dbReference type="Proteomes" id="UP000501568"/>
    </source>
</evidence>
<dbReference type="AlphaFoldDB" id="A0A6G6Y6Z8"/>
<dbReference type="Proteomes" id="UP000501568">
    <property type="component" value="Chromosome"/>
</dbReference>
<feature type="domain" description="SpoVT-AbrB" evidence="2">
    <location>
        <begin position="5"/>
        <end position="53"/>
    </location>
</feature>
<dbReference type="PROSITE" id="PS51740">
    <property type="entry name" value="SPOVT_ABRB"/>
    <property type="match status" value="1"/>
</dbReference>
<keyword evidence="4" id="KW-1185">Reference proteome</keyword>
<gene>
    <name evidence="3" type="ORF">G5C33_11575</name>
</gene>
<name>A0A6G6Y6Z8_9SPHN</name>
<keyword evidence="1" id="KW-0238">DNA-binding</keyword>
<dbReference type="KEGG" id="spzr:G5C33_11575"/>
<accession>A0A6G6Y6Z8</accession>
<dbReference type="Gene3D" id="3.40.1550.20">
    <property type="entry name" value="Transcriptional regulator MraZ domain"/>
    <property type="match status" value="1"/>
</dbReference>
<evidence type="ECO:0000313" key="3">
    <source>
        <dbReference type="EMBL" id="QIG80353.1"/>
    </source>
</evidence>
<sequence>MFHGSALCEVDGDGNVALPGFVAEALRGSPDSGQLIVARHETDPCLVGYGQNHLRTLRRRTERRRIADERVGRDPRGHHRRVRRSFGLVEPLARQSDRAQLPAAMRHLGRIGARALFVGAGDNFEIWNPDLALESEDETLREITAWQIQASGADMANGGH</sequence>
<dbReference type="SUPFAM" id="SSF89447">
    <property type="entry name" value="AbrB/MazE/MraZ-like"/>
    <property type="match status" value="1"/>
</dbReference>
<evidence type="ECO:0000256" key="1">
    <source>
        <dbReference type="PROSITE-ProRule" id="PRU01076"/>
    </source>
</evidence>
<dbReference type="InterPro" id="IPR007159">
    <property type="entry name" value="SpoVT-AbrB_dom"/>
</dbReference>
<reference evidence="3 4" key="1">
    <citation type="submission" date="2020-02" db="EMBL/GenBank/DDBJ databases">
        <authorList>
            <person name="Zheng R.K."/>
            <person name="Sun C.M."/>
        </authorList>
    </citation>
    <scope>NUCLEOTIDE SEQUENCE [LARGE SCALE GENOMIC DNA]</scope>
    <source>
        <strain evidence="4">zrk23</strain>
    </source>
</reference>
<dbReference type="RefSeq" id="WP_165327360.1">
    <property type="nucleotide sequence ID" value="NZ_CP049109.1"/>
</dbReference>
<proteinExistence type="predicted"/>